<dbReference type="EMBL" id="CAKOGP040000857">
    <property type="protein sequence ID" value="CAJ1939856.1"/>
    <property type="molecule type" value="Genomic_DNA"/>
</dbReference>
<gene>
    <name evidence="3" type="ORF">CYCCA115_LOCUS6769</name>
</gene>
<keyword evidence="4" id="KW-1185">Reference proteome</keyword>
<keyword evidence="1" id="KW-1133">Transmembrane helix</keyword>
<evidence type="ECO:0000256" key="1">
    <source>
        <dbReference type="SAM" id="Phobius"/>
    </source>
</evidence>
<keyword evidence="1" id="KW-0472">Membrane</keyword>
<comment type="caution">
    <text evidence="3">The sequence shown here is derived from an EMBL/GenBank/DDBJ whole genome shotgun (WGS) entry which is preliminary data.</text>
</comment>
<dbReference type="Proteomes" id="UP001295423">
    <property type="component" value="Unassembled WGS sequence"/>
</dbReference>
<protein>
    <submittedName>
        <fullName evidence="3">Uncharacterized protein</fullName>
    </submittedName>
</protein>
<reference evidence="3" key="1">
    <citation type="submission" date="2023-08" db="EMBL/GenBank/DDBJ databases">
        <authorList>
            <person name="Audoor S."/>
            <person name="Bilcke G."/>
        </authorList>
    </citation>
    <scope>NUCLEOTIDE SEQUENCE</scope>
</reference>
<keyword evidence="2" id="KW-0732">Signal</keyword>
<evidence type="ECO:0000313" key="4">
    <source>
        <dbReference type="Proteomes" id="UP001295423"/>
    </source>
</evidence>
<feature type="signal peptide" evidence="2">
    <location>
        <begin position="1"/>
        <end position="20"/>
    </location>
</feature>
<name>A0AAD2FL99_9STRA</name>
<accession>A0AAD2FL99</accession>
<sequence length="471" mass="50531">MIRQNATVFFLLAIFASGEAGFFHKAELRNDSSESMLRRELDQLDGDGGGLDGNGSDLQNGFGNLGGFDGDGTAGFGDFGGGLDDPSSSGGNPFGGMDQGDDFLSAMGGFGTEMMTMMFGQCLKNIDLEKLSADPFADVNVGCNAQQATTFNNALTSFETCAGFDLRALIENFASMYVGLLLNCGSYAVTVSNELDGIGMGTEDMEQLKAKESPLPRVPQGCVEALVGNNPFGQAFLYAEEFPGREQKCFSELAGKLPMCTLDEWPIPIVGSWLSSFSCIYGSAQDILMPMLQDSISEELDMLNKCLPQKITATNCKEIRNKCIFDYDDPSLVMAIPPPFWNPPMAQKCKETAVDSGMDDLVDRYEAFRQTCIPAEDLLIWDIAASHQEKHVGKEGGGASYMEAAVATPNASSSVAPNSEPTSAIFVKGLFAGMLVAVVGMFGFSKLRRGSQRPVGDDFNSLELAETSEFT</sequence>
<keyword evidence="1" id="KW-0812">Transmembrane</keyword>
<evidence type="ECO:0000313" key="3">
    <source>
        <dbReference type="EMBL" id="CAJ1939856.1"/>
    </source>
</evidence>
<feature type="chain" id="PRO_5042267784" evidence="2">
    <location>
        <begin position="21"/>
        <end position="471"/>
    </location>
</feature>
<organism evidence="3 4">
    <name type="scientific">Cylindrotheca closterium</name>
    <dbReference type="NCBI Taxonomy" id="2856"/>
    <lineage>
        <taxon>Eukaryota</taxon>
        <taxon>Sar</taxon>
        <taxon>Stramenopiles</taxon>
        <taxon>Ochrophyta</taxon>
        <taxon>Bacillariophyta</taxon>
        <taxon>Bacillariophyceae</taxon>
        <taxon>Bacillariophycidae</taxon>
        <taxon>Bacillariales</taxon>
        <taxon>Bacillariaceae</taxon>
        <taxon>Cylindrotheca</taxon>
    </lineage>
</organism>
<evidence type="ECO:0000256" key="2">
    <source>
        <dbReference type="SAM" id="SignalP"/>
    </source>
</evidence>
<feature type="transmembrane region" description="Helical" evidence="1">
    <location>
        <begin position="425"/>
        <end position="444"/>
    </location>
</feature>
<dbReference type="AlphaFoldDB" id="A0AAD2FL99"/>
<proteinExistence type="predicted"/>